<dbReference type="InterPro" id="IPR036178">
    <property type="entry name" value="Formintransfe-cycloase-like_sf"/>
</dbReference>
<dbReference type="STRING" id="688269.Theth_0830"/>
<dbReference type="InterPro" id="IPR007044">
    <property type="entry name" value="Cyclodeamin/CycHdrlase"/>
</dbReference>
<dbReference type="EMBL" id="CP002351">
    <property type="protein sequence ID" value="AEH50914.1"/>
    <property type="molecule type" value="Genomic_DNA"/>
</dbReference>
<proteinExistence type="predicted"/>
<dbReference type="Proteomes" id="UP000006804">
    <property type="component" value="Chromosome"/>
</dbReference>
<dbReference type="HOGENOM" id="CLU_088419_1_0_0"/>
<dbReference type="RefSeq" id="WP_013932136.1">
    <property type="nucleotide sequence ID" value="NC_015707.1"/>
</dbReference>
<protein>
    <submittedName>
        <fullName evidence="2">Formiminotransferase-cyclodeaminase</fullName>
    </submittedName>
</protein>
<gene>
    <name evidence="2" type="ORF">Theth_0830</name>
</gene>
<evidence type="ECO:0000259" key="1">
    <source>
        <dbReference type="Pfam" id="PF04961"/>
    </source>
</evidence>
<accession>F7YY93</accession>
<reference evidence="2 3" key="1">
    <citation type="submission" date="2010-11" db="EMBL/GenBank/DDBJ databases">
        <title>The complete genome of Thermotoga thermarum DSM 5069.</title>
        <authorList>
            <consortium name="US DOE Joint Genome Institute (JGI-PGF)"/>
            <person name="Lucas S."/>
            <person name="Copeland A."/>
            <person name="Lapidus A."/>
            <person name="Bruce D."/>
            <person name="Goodwin L."/>
            <person name="Pitluck S."/>
            <person name="Kyrpides N."/>
            <person name="Mavromatis K."/>
            <person name="Ivanova N."/>
            <person name="Zeytun A."/>
            <person name="Brettin T."/>
            <person name="Detter J.C."/>
            <person name="Tapia R."/>
            <person name="Han C."/>
            <person name="Land M."/>
            <person name="Hauser L."/>
            <person name="Markowitz V."/>
            <person name="Cheng J.-F."/>
            <person name="Hugenholtz P."/>
            <person name="Woyke T."/>
            <person name="Wu D."/>
            <person name="Spring S."/>
            <person name="Schroeder M."/>
            <person name="Brambilla E."/>
            <person name="Klenk H.-P."/>
            <person name="Eisen J.A."/>
        </authorList>
    </citation>
    <scope>NUCLEOTIDE SEQUENCE [LARGE SCALE GENOMIC DNA]</scope>
    <source>
        <strain evidence="2 3">DSM 5069</strain>
    </source>
</reference>
<dbReference type="SUPFAM" id="SSF101262">
    <property type="entry name" value="Methenyltetrahydrofolate cyclohydrolase-like"/>
    <property type="match status" value="1"/>
</dbReference>
<name>F7YY93_9THEM</name>
<keyword evidence="3" id="KW-1185">Reference proteome</keyword>
<keyword evidence="2" id="KW-0808">Transferase</keyword>
<organism evidence="2 3">
    <name type="scientific">Pseudothermotoga thermarum DSM 5069</name>
    <dbReference type="NCBI Taxonomy" id="688269"/>
    <lineage>
        <taxon>Bacteria</taxon>
        <taxon>Thermotogati</taxon>
        <taxon>Thermotogota</taxon>
        <taxon>Thermotogae</taxon>
        <taxon>Thermotogales</taxon>
        <taxon>Thermotogaceae</taxon>
        <taxon>Pseudothermotoga</taxon>
    </lineage>
</organism>
<dbReference type="Pfam" id="PF04961">
    <property type="entry name" value="FTCD_C"/>
    <property type="match status" value="1"/>
</dbReference>
<dbReference type="GO" id="GO:0016740">
    <property type="term" value="F:transferase activity"/>
    <property type="evidence" value="ECO:0007669"/>
    <property type="project" value="UniProtKB-KW"/>
</dbReference>
<evidence type="ECO:0000313" key="2">
    <source>
        <dbReference type="EMBL" id="AEH50914.1"/>
    </source>
</evidence>
<feature type="domain" description="Cyclodeaminase/cyclohydrolase" evidence="1">
    <location>
        <begin position="7"/>
        <end position="187"/>
    </location>
</feature>
<evidence type="ECO:0000313" key="3">
    <source>
        <dbReference type="Proteomes" id="UP000006804"/>
    </source>
</evidence>
<dbReference type="OrthoDB" id="7959174at2"/>
<sequence length="212" mass="23743">MAWDKLSLREFIEKVADKNPTPGGGAVSALVCALAAALNEMVSNLTLARNDYSDWHAEMERTLENMKEIRLKMLEHIELDIKAFDEVIEAYKMPKETEEQKEARKTAIQEALKKAAKVPYEVCRYSREVLRFAEIVARWGNINAISDAVSAAELAFGAFQAAKANVLINLNSIKDEQFVEYMKHELRTLTGEAEGALKAVKEVAKERGKLGL</sequence>
<dbReference type="AlphaFoldDB" id="F7YY93"/>
<dbReference type="Gene3D" id="1.20.120.680">
    <property type="entry name" value="Formiminotetrahydrofolate cyclodeaminase monomer, up-and-down helical bundle"/>
    <property type="match status" value="1"/>
</dbReference>
<dbReference type="KEGG" id="tta:Theth_0830"/>
<dbReference type="eggNOG" id="COG3404">
    <property type="taxonomic scope" value="Bacteria"/>
</dbReference>
<dbReference type="PATRIC" id="fig|688269.3.peg.854"/>